<gene>
    <name evidence="1" type="ORF">FRX31_025135</name>
</gene>
<accession>A0A7J6VKI3</accession>
<reference evidence="1 2" key="1">
    <citation type="submission" date="2020-06" db="EMBL/GenBank/DDBJ databases">
        <title>Transcriptomic and genomic resources for Thalictrum thalictroides and T. hernandezii: Facilitating candidate gene discovery in an emerging model plant lineage.</title>
        <authorList>
            <person name="Arias T."/>
            <person name="Riano-Pachon D.M."/>
            <person name="Di Stilio V.S."/>
        </authorList>
    </citation>
    <scope>NUCLEOTIDE SEQUENCE [LARGE SCALE GENOMIC DNA]</scope>
    <source>
        <strain evidence="2">cv. WT478/WT964</strain>
        <tissue evidence="1">Leaves</tissue>
    </source>
</reference>
<organism evidence="1 2">
    <name type="scientific">Thalictrum thalictroides</name>
    <name type="common">Rue-anemone</name>
    <name type="synonym">Anemone thalictroides</name>
    <dbReference type="NCBI Taxonomy" id="46969"/>
    <lineage>
        <taxon>Eukaryota</taxon>
        <taxon>Viridiplantae</taxon>
        <taxon>Streptophyta</taxon>
        <taxon>Embryophyta</taxon>
        <taxon>Tracheophyta</taxon>
        <taxon>Spermatophyta</taxon>
        <taxon>Magnoliopsida</taxon>
        <taxon>Ranunculales</taxon>
        <taxon>Ranunculaceae</taxon>
        <taxon>Thalictroideae</taxon>
        <taxon>Thalictrum</taxon>
    </lineage>
</organism>
<dbReference type="AlphaFoldDB" id="A0A7J6VKI3"/>
<sequence>MKSNKGSAQLTFQLDYLPLPELPNDTSIHSYTGISLAISNTITGTVAVVISLTHHFREQQSGLPRTSLSLEQRSSRSIGMLLNNSVTLTLQIHRVALLYTRNIPN</sequence>
<dbReference type="EMBL" id="JABWDY010030912">
    <property type="protein sequence ID" value="KAF5185281.1"/>
    <property type="molecule type" value="Genomic_DNA"/>
</dbReference>
<keyword evidence="2" id="KW-1185">Reference proteome</keyword>
<name>A0A7J6VKI3_THATH</name>
<evidence type="ECO:0000313" key="1">
    <source>
        <dbReference type="EMBL" id="KAF5185281.1"/>
    </source>
</evidence>
<proteinExistence type="predicted"/>
<dbReference type="Proteomes" id="UP000554482">
    <property type="component" value="Unassembled WGS sequence"/>
</dbReference>
<evidence type="ECO:0000313" key="2">
    <source>
        <dbReference type="Proteomes" id="UP000554482"/>
    </source>
</evidence>
<comment type="caution">
    <text evidence="1">The sequence shown here is derived from an EMBL/GenBank/DDBJ whole genome shotgun (WGS) entry which is preliminary data.</text>
</comment>
<protein>
    <submittedName>
        <fullName evidence="1">Uncharacterized protein</fullName>
    </submittedName>
</protein>